<dbReference type="FunFam" id="3.30.750.44:FF:000002">
    <property type="entry name" value="carboxyl-terminal-processing peptidase 2, chloroplastic"/>
    <property type="match status" value="1"/>
</dbReference>
<evidence type="ECO:0000256" key="12">
    <source>
        <dbReference type="ARBA" id="ARBA00080563"/>
    </source>
</evidence>
<dbReference type="InterPro" id="IPR029045">
    <property type="entry name" value="ClpP/crotonase-like_dom_sf"/>
</dbReference>
<evidence type="ECO:0000256" key="5">
    <source>
        <dbReference type="ARBA" id="ARBA00022801"/>
    </source>
</evidence>
<evidence type="ECO:0000256" key="1">
    <source>
        <dbReference type="ARBA" id="ARBA00004518"/>
    </source>
</evidence>
<evidence type="ECO:0000256" key="11">
    <source>
        <dbReference type="ARBA" id="ARBA00069724"/>
    </source>
</evidence>
<dbReference type="GO" id="GO:0031979">
    <property type="term" value="C:plasma membrane-derived thylakoid lumen"/>
    <property type="evidence" value="ECO:0007669"/>
    <property type="project" value="UniProtKB-SubCell"/>
</dbReference>
<feature type="chain" id="PRO_5013545376" description="Carboxyl-terminal-processing protease" evidence="15">
    <location>
        <begin position="24"/>
        <end position="444"/>
    </location>
</feature>
<dbReference type="FunFam" id="3.90.226.10:FF:000023">
    <property type="entry name" value="Carboxyl-terminal processing protease"/>
    <property type="match status" value="1"/>
</dbReference>
<comment type="function">
    <text evidence="9">Cleavage of the 16 C-terminal residues from the D1 precursor of photosystem II (PSII). This proteolytic processing is necessary to allow the light-driven assembly of the oxygen-evolving cluster (a tetranuclear manganese), which is responsible for photosynthetic water oxidation.</text>
</comment>
<dbReference type="PANTHER" id="PTHR32060">
    <property type="entry name" value="TAIL-SPECIFIC PROTEASE"/>
    <property type="match status" value="1"/>
</dbReference>
<dbReference type="InterPro" id="IPR036034">
    <property type="entry name" value="PDZ_sf"/>
</dbReference>
<evidence type="ECO:0000256" key="9">
    <source>
        <dbReference type="ARBA" id="ARBA00053093"/>
    </source>
</evidence>
<feature type="compositionally biased region" description="Low complexity" evidence="14">
    <location>
        <begin position="431"/>
        <end position="444"/>
    </location>
</feature>
<comment type="catalytic activity">
    <reaction evidence="8">
        <text>The enzyme shows specific recognition of a C-terminal tripeptide, Xaa-Yaa-Zaa, in which Xaa is preferably Ala or Leu, Yaa is preferably Ala or Tyr, and Zaa is preferably Ala, but then cleaves at a variable distance from the C-terminus. A typical cleavage is -Ala-Ala-|-Arg-Ala-Ala-Lys-Glu-Asn-Tyr-Ala-Leu-Ala-Ala.</text>
        <dbReference type="EC" id="3.4.21.102"/>
    </reaction>
</comment>
<reference evidence="17" key="1">
    <citation type="submission" date="2017-10" db="EMBL/GenBank/DDBJ databases">
        <title>Draft genome sequence of the planktic cyanobacteria Tychonema bourrellyi isolated from alpine lentic freshwater.</title>
        <authorList>
            <person name="Tett A."/>
            <person name="Armanini F."/>
            <person name="Asnicar F."/>
            <person name="Boscaini A."/>
            <person name="Pasolli E."/>
            <person name="Zolfo M."/>
            <person name="Donati C."/>
            <person name="Salmaso N."/>
            <person name="Segata N."/>
        </authorList>
    </citation>
    <scope>NUCLEOTIDE SEQUENCE</scope>
    <source>
        <strain evidence="17">FEM_GT703</strain>
    </source>
</reference>
<dbReference type="InterPro" id="IPR041489">
    <property type="entry name" value="PDZ_6"/>
</dbReference>
<dbReference type="InterPro" id="IPR028204">
    <property type="entry name" value="Tricorn_C1"/>
</dbReference>
<evidence type="ECO:0000256" key="6">
    <source>
        <dbReference type="ARBA" id="ARBA00022825"/>
    </source>
</evidence>
<accession>A0A2G4F5P5</accession>
<name>A0A2G4F5P5_9CYAN</name>
<organism evidence="17 18">
    <name type="scientific">Tychonema bourrellyi FEM_GT703</name>
    <dbReference type="NCBI Taxonomy" id="2040638"/>
    <lineage>
        <taxon>Bacteria</taxon>
        <taxon>Bacillati</taxon>
        <taxon>Cyanobacteriota</taxon>
        <taxon>Cyanophyceae</taxon>
        <taxon>Oscillatoriophycideae</taxon>
        <taxon>Oscillatoriales</taxon>
        <taxon>Microcoleaceae</taxon>
        <taxon>Tychonema</taxon>
    </lineage>
</organism>
<evidence type="ECO:0000256" key="14">
    <source>
        <dbReference type="SAM" id="MobiDB-lite"/>
    </source>
</evidence>
<dbReference type="GO" id="GO:0004252">
    <property type="term" value="F:serine-type endopeptidase activity"/>
    <property type="evidence" value="ECO:0007669"/>
    <property type="project" value="UniProtKB-EC"/>
</dbReference>
<keyword evidence="18" id="KW-1185">Reference proteome</keyword>
<dbReference type="CDD" id="cd06782">
    <property type="entry name" value="cpPDZ_CPP-like"/>
    <property type="match status" value="1"/>
</dbReference>
<feature type="domain" description="PDZ" evidence="16">
    <location>
        <begin position="106"/>
        <end position="176"/>
    </location>
</feature>
<dbReference type="GO" id="GO:0030288">
    <property type="term" value="C:outer membrane-bounded periplasmic space"/>
    <property type="evidence" value="ECO:0007669"/>
    <property type="project" value="TreeGrafter"/>
</dbReference>
<sequence>MVITKRGLVLSAAAMLLTAVTLANTGCSSKSLASFRGSPKELVDEVWQIIDKSYVDGTFNQVDWKAVRKDYLNRTYSTDEEAYKAVREMLKKLDDPYTRFMNPEEFKNMQVDTSGELTGVGIQLTQDEKTKKLVVISPIEDSPAFNAGIQAKDIISKIDGKSTEGMDTNQAVNLIRGKVDTQVTLTILRKNKEIEFKLKRAKIEIHPVRHSVQKSPIGEIGYIRLNQFSANAASEMRSSMQDLEKKKVTGYILDLRSNPGGLLYGSIEIARMWLKEGTIVSTVDRVGETDRQTANKKAITDKPLVILVDGGSASASEILSGALQDNKRGVLVGTKTFGKGLVQSVRGVGNGSGLAVTIAKYFTPSGRDINHLGIEPDVKVELTDAKKEELRRDRDKIGTTADPQYAKALEVLTKKVTGKTGDLKAQSKPNATPAKVKAAQPKPK</sequence>
<protein>
    <recommendedName>
        <fullName evidence="11">Carboxyl-terminal-processing protease</fullName>
        <ecNumber evidence="10">3.4.21.102</ecNumber>
    </recommendedName>
    <alternativeName>
        <fullName evidence="12">CtpA</fullName>
    </alternativeName>
</protein>
<evidence type="ECO:0000256" key="3">
    <source>
        <dbReference type="ARBA" id="ARBA00022670"/>
    </source>
</evidence>
<dbReference type="NCBIfam" id="TIGR00225">
    <property type="entry name" value="prc"/>
    <property type="match status" value="1"/>
</dbReference>
<evidence type="ECO:0000256" key="4">
    <source>
        <dbReference type="ARBA" id="ARBA00022729"/>
    </source>
</evidence>
<dbReference type="Gene3D" id="3.90.226.10">
    <property type="entry name" value="2-enoyl-CoA Hydratase, Chain A, domain 1"/>
    <property type="match status" value="1"/>
</dbReference>
<evidence type="ECO:0000256" key="8">
    <source>
        <dbReference type="ARBA" id="ARBA00051784"/>
    </source>
</evidence>
<feature type="signal peptide" evidence="15">
    <location>
        <begin position="1"/>
        <end position="23"/>
    </location>
</feature>
<dbReference type="EC" id="3.4.21.102" evidence="10"/>
<dbReference type="EMBL" id="NXIB02000005">
    <property type="protein sequence ID" value="PHX57123.1"/>
    <property type="molecule type" value="Genomic_DNA"/>
</dbReference>
<dbReference type="PROSITE" id="PS50106">
    <property type="entry name" value="PDZ"/>
    <property type="match status" value="1"/>
</dbReference>
<dbReference type="SUPFAM" id="SSF50156">
    <property type="entry name" value="PDZ domain-like"/>
    <property type="match status" value="1"/>
</dbReference>
<evidence type="ECO:0000256" key="10">
    <source>
        <dbReference type="ARBA" id="ARBA00066637"/>
    </source>
</evidence>
<comment type="subcellular location">
    <subcellularLocation>
        <location evidence="1">Cellular thylakoid lumen</location>
    </subcellularLocation>
</comment>
<evidence type="ECO:0000256" key="13">
    <source>
        <dbReference type="RuleBase" id="RU004404"/>
    </source>
</evidence>
<dbReference type="InterPro" id="IPR004447">
    <property type="entry name" value="Peptidase_S41A"/>
</dbReference>
<keyword evidence="3 13" id="KW-0645">Protease</keyword>
<dbReference type="InterPro" id="IPR005151">
    <property type="entry name" value="Tail-specific_protease"/>
</dbReference>
<comment type="caution">
    <text evidence="17">The sequence shown here is derived from an EMBL/GenBank/DDBJ whole genome shotgun (WGS) entry which is preliminary data.</text>
</comment>
<dbReference type="OrthoDB" id="9812068at2"/>
<comment type="similarity">
    <text evidence="2 13">Belongs to the peptidase S41A family.</text>
</comment>
<keyword evidence="6 13" id="KW-0720">Serine protease</keyword>
<dbReference type="CDD" id="cd07560">
    <property type="entry name" value="Peptidase_S41_CPP"/>
    <property type="match status" value="1"/>
</dbReference>
<dbReference type="InterPro" id="IPR054626">
    <property type="entry name" value="Cterm_S41_CtpC"/>
</dbReference>
<dbReference type="PANTHER" id="PTHR32060:SF30">
    <property type="entry name" value="CARBOXY-TERMINAL PROCESSING PROTEASE CTPA"/>
    <property type="match status" value="1"/>
</dbReference>
<dbReference type="FunFam" id="2.30.42.10:FF:000063">
    <property type="entry name" value="Peptidase, S41 family"/>
    <property type="match status" value="1"/>
</dbReference>
<keyword evidence="5 13" id="KW-0378">Hydrolase</keyword>
<evidence type="ECO:0000259" key="16">
    <source>
        <dbReference type="PROSITE" id="PS50106"/>
    </source>
</evidence>
<evidence type="ECO:0000256" key="2">
    <source>
        <dbReference type="ARBA" id="ARBA00009179"/>
    </source>
</evidence>
<keyword evidence="4 15" id="KW-0732">Signal</keyword>
<dbReference type="GO" id="GO:0006508">
    <property type="term" value="P:proteolysis"/>
    <property type="evidence" value="ECO:0007669"/>
    <property type="project" value="UniProtKB-KW"/>
</dbReference>
<evidence type="ECO:0000313" key="17">
    <source>
        <dbReference type="EMBL" id="PHX57123.1"/>
    </source>
</evidence>
<dbReference type="Pfam" id="PF03572">
    <property type="entry name" value="Peptidase_S41"/>
    <property type="match status" value="1"/>
</dbReference>
<dbReference type="RefSeq" id="WP_096830543.1">
    <property type="nucleotide sequence ID" value="NZ_NXIB02000005.1"/>
</dbReference>
<gene>
    <name evidence="17" type="ORF">CP500_001615</name>
</gene>
<evidence type="ECO:0000313" key="18">
    <source>
        <dbReference type="Proteomes" id="UP000226442"/>
    </source>
</evidence>
<dbReference type="Pfam" id="PF17820">
    <property type="entry name" value="PDZ_6"/>
    <property type="match status" value="1"/>
</dbReference>
<dbReference type="SUPFAM" id="SSF52096">
    <property type="entry name" value="ClpP/crotonase"/>
    <property type="match status" value="1"/>
</dbReference>
<dbReference type="SMART" id="SM00245">
    <property type="entry name" value="TSPc"/>
    <property type="match status" value="1"/>
</dbReference>
<dbReference type="GO" id="GO:0007165">
    <property type="term" value="P:signal transduction"/>
    <property type="evidence" value="ECO:0007669"/>
    <property type="project" value="TreeGrafter"/>
</dbReference>
<evidence type="ECO:0000256" key="15">
    <source>
        <dbReference type="SAM" id="SignalP"/>
    </source>
</evidence>
<dbReference type="Pfam" id="PF14684">
    <property type="entry name" value="Tricorn_C1"/>
    <property type="match status" value="1"/>
</dbReference>
<dbReference type="NCBIfam" id="NF045590">
    <property type="entry name" value="Cterm_S41_CtpC"/>
    <property type="match status" value="1"/>
</dbReference>
<dbReference type="Gene3D" id="3.30.750.44">
    <property type="match status" value="1"/>
</dbReference>
<keyword evidence="7" id="KW-0793">Thylakoid</keyword>
<dbReference type="InterPro" id="IPR001478">
    <property type="entry name" value="PDZ"/>
</dbReference>
<dbReference type="SMART" id="SM00228">
    <property type="entry name" value="PDZ"/>
    <property type="match status" value="1"/>
</dbReference>
<dbReference type="Gene3D" id="2.30.42.10">
    <property type="match status" value="1"/>
</dbReference>
<evidence type="ECO:0000256" key="7">
    <source>
        <dbReference type="ARBA" id="ARBA00023078"/>
    </source>
</evidence>
<dbReference type="Proteomes" id="UP000226442">
    <property type="component" value="Unassembled WGS sequence"/>
</dbReference>
<feature type="region of interest" description="Disordered" evidence="14">
    <location>
        <begin position="418"/>
        <end position="444"/>
    </location>
</feature>
<dbReference type="AlphaFoldDB" id="A0A2G4F5P5"/>
<proteinExistence type="inferred from homology"/>